<dbReference type="RefSeq" id="WP_088248331.1">
    <property type="nucleotide sequence ID" value="NZ_NHMK01000011.1"/>
</dbReference>
<sequence>MSGPLLRLVDLRRSPEFRLAELLALLPHVKDGYTSQRIDVPGNVWNLEGAGGYSVEVLPEYQCGFSGEADAPILITVVERVQETEGASMKMQTRKSVRSSVFQHGEKQSYAVLEWRVQVALPSGKGEGVNDHLGVAALVAYLRAWGVLE</sequence>
<protein>
    <submittedName>
        <fullName evidence="1">Uncharacterized protein</fullName>
    </submittedName>
</protein>
<comment type="caution">
    <text evidence="1">The sequence shown here is derived from an EMBL/GenBank/DDBJ whole genome shotgun (WGS) entry which is preliminary data.</text>
</comment>
<gene>
    <name evidence="1" type="ORF">CBQ26_09200</name>
</gene>
<proteinExistence type="predicted"/>
<dbReference type="EMBL" id="NHMK01000011">
    <property type="protein sequence ID" value="OWL96543.1"/>
    <property type="molecule type" value="Genomic_DNA"/>
</dbReference>
<keyword evidence="2" id="KW-1185">Reference proteome</keyword>
<reference evidence="1 2" key="1">
    <citation type="submission" date="2017-05" db="EMBL/GenBank/DDBJ databases">
        <title>De novo genome assembly of Deniococcus indicus strain DR1.</title>
        <authorList>
            <person name="Chauhan D."/>
            <person name="Yennamalli R.M."/>
            <person name="Priyadarshini R."/>
        </authorList>
    </citation>
    <scope>NUCLEOTIDE SEQUENCE [LARGE SCALE GENOMIC DNA]</scope>
    <source>
        <strain evidence="1 2">DR1</strain>
    </source>
</reference>
<name>A0A2D0A7Z3_9DEIO</name>
<dbReference type="Proteomes" id="UP000197208">
    <property type="component" value="Unassembled WGS sequence"/>
</dbReference>
<evidence type="ECO:0000313" key="1">
    <source>
        <dbReference type="EMBL" id="OWL96543.1"/>
    </source>
</evidence>
<accession>A0A2D0A7Z3</accession>
<dbReference type="OrthoDB" id="67980at2"/>
<dbReference type="AlphaFoldDB" id="A0A2D0A7Z3"/>
<organism evidence="1 2">
    <name type="scientific">Deinococcus indicus</name>
    <dbReference type="NCBI Taxonomy" id="223556"/>
    <lineage>
        <taxon>Bacteria</taxon>
        <taxon>Thermotogati</taxon>
        <taxon>Deinococcota</taxon>
        <taxon>Deinococci</taxon>
        <taxon>Deinococcales</taxon>
        <taxon>Deinococcaceae</taxon>
        <taxon>Deinococcus</taxon>
    </lineage>
</organism>
<evidence type="ECO:0000313" key="2">
    <source>
        <dbReference type="Proteomes" id="UP000197208"/>
    </source>
</evidence>